<name>A0A5C8ZEV5_9ACTN</name>
<dbReference type="GO" id="GO:0006950">
    <property type="term" value="P:response to stress"/>
    <property type="evidence" value="ECO:0007669"/>
    <property type="project" value="TreeGrafter"/>
</dbReference>
<dbReference type="InterPro" id="IPR000835">
    <property type="entry name" value="HTH_MarR-typ"/>
</dbReference>
<evidence type="ECO:0000259" key="1">
    <source>
        <dbReference type="PROSITE" id="PS50995"/>
    </source>
</evidence>
<dbReference type="PANTHER" id="PTHR33164">
    <property type="entry name" value="TRANSCRIPTIONAL REGULATOR, MARR FAMILY"/>
    <property type="match status" value="1"/>
</dbReference>
<sequence>MTAEDDDSAGAAPAAPDRAALEARVLAEQEAVQHLALRAGLDDLLSLPLTIVQLKCLLVVLADGGSTGRALGARLGVSPPTVSGVVDRLVDAGYLQRSTDPGDRRVVRLEPTPRTLEWADGIARSFQARGAEVTSQLSDSELRHLAIGTAAVRRVLEQQISPPEHPGGTP</sequence>
<dbReference type="InterPro" id="IPR036390">
    <property type="entry name" value="WH_DNA-bd_sf"/>
</dbReference>
<feature type="domain" description="HTH marR-type" evidence="1">
    <location>
        <begin position="18"/>
        <end position="157"/>
    </location>
</feature>
<dbReference type="OrthoDB" id="69852at2"/>
<evidence type="ECO:0000313" key="3">
    <source>
        <dbReference type="Proteomes" id="UP000321234"/>
    </source>
</evidence>
<comment type="caution">
    <text evidence="2">The sequence shown here is derived from an EMBL/GenBank/DDBJ whole genome shotgun (WGS) entry which is preliminary data.</text>
</comment>
<dbReference type="Pfam" id="PF12802">
    <property type="entry name" value="MarR_2"/>
    <property type="match status" value="1"/>
</dbReference>
<gene>
    <name evidence="2" type="ORF">FMM08_12790</name>
</gene>
<reference evidence="2 3" key="1">
    <citation type="submission" date="2019-07" db="EMBL/GenBank/DDBJ databases">
        <title>Quadrisphaera sp. strain DD2A genome sequencing and assembly.</title>
        <authorList>
            <person name="Kim I."/>
        </authorList>
    </citation>
    <scope>NUCLEOTIDE SEQUENCE [LARGE SCALE GENOMIC DNA]</scope>
    <source>
        <strain evidence="2 3">DD2A</strain>
    </source>
</reference>
<evidence type="ECO:0000313" key="2">
    <source>
        <dbReference type="EMBL" id="TXR55708.1"/>
    </source>
</evidence>
<dbReference type="GO" id="GO:0003700">
    <property type="term" value="F:DNA-binding transcription factor activity"/>
    <property type="evidence" value="ECO:0007669"/>
    <property type="project" value="InterPro"/>
</dbReference>
<dbReference type="SMART" id="SM00347">
    <property type="entry name" value="HTH_MARR"/>
    <property type="match status" value="1"/>
</dbReference>
<protein>
    <submittedName>
        <fullName evidence="2">Winged helix-turn-helix transcriptional regulator</fullName>
    </submittedName>
</protein>
<dbReference type="SUPFAM" id="SSF46785">
    <property type="entry name" value="Winged helix' DNA-binding domain"/>
    <property type="match status" value="1"/>
</dbReference>
<dbReference type="PANTHER" id="PTHR33164:SF43">
    <property type="entry name" value="HTH-TYPE TRANSCRIPTIONAL REPRESSOR YETL"/>
    <property type="match status" value="1"/>
</dbReference>
<dbReference type="PROSITE" id="PS50995">
    <property type="entry name" value="HTH_MARR_2"/>
    <property type="match status" value="1"/>
</dbReference>
<dbReference type="Proteomes" id="UP000321234">
    <property type="component" value="Unassembled WGS sequence"/>
</dbReference>
<dbReference type="RefSeq" id="WP_147926764.1">
    <property type="nucleotide sequence ID" value="NZ_VKAC01000007.1"/>
</dbReference>
<dbReference type="Gene3D" id="1.10.10.10">
    <property type="entry name" value="Winged helix-like DNA-binding domain superfamily/Winged helix DNA-binding domain"/>
    <property type="match status" value="1"/>
</dbReference>
<accession>A0A5C8ZEV5</accession>
<proteinExistence type="predicted"/>
<dbReference type="InterPro" id="IPR036388">
    <property type="entry name" value="WH-like_DNA-bd_sf"/>
</dbReference>
<dbReference type="AlphaFoldDB" id="A0A5C8ZEV5"/>
<keyword evidence="3" id="KW-1185">Reference proteome</keyword>
<dbReference type="EMBL" id="VKAC01000007">
    <property type="protein sequence ID" value="TXR55708.1"/>
    <property type="molecule type" value="Genomic_DNA"/>
</dbReference>
<organism evidence="2 3">
    <name type="scientific">Quadrisphaera setariae</name>
    <dbReference type="NCBI Taxonomy" id="2593304"/>
    <lineage>
        <taxon>Bacteria</taxon>
        <taxon>Bacillati</taxon>
        <taxon>Actinomycetota</taxon>
        <taxon>Actinomycetes</taxon>
        <taxon>Kineosporiales</taxon>
        <taxon>Kineosporiaceae</taxon>
        <taxon>Quadrisphaera</taxon>
    </lineage>
</organism>
<dbReference type="InterPro" id="IPR039422">
    <property type="entry name" value="MarR/SlyA-like"/>
</dbReference>